<dbReference type="RefSeq" id="WP_188042005.1">
    <property type="nucleotide sequence ID" value="NZ_JACVHF010000050.1"/>
</dbReference>
<reference evidence="3 4" key="1">
    <citation type="submission" date="2020-07" db="EMBL/GenBank/DDBJ databases">
        <title>Draft whole-genome sequence of Heliobacterium chlorum DSM 3682, type strain.</title>
        <authorList>
            <person name="Kyndt J.A."/>
            <person name="Meyer T.E."/>
            <person name="Imhoff J.F."/>
        </authorList>
    </citation>
    <scope>NUCLEOTIDE SEQUENCE [LARGE SCALE GENOMIC DNA]</scope>
    <source>
        <strain evidence="3 4">DSM 3682</strain>
    </source>
</reference>
<dbReference type="PANTHER" id="PTHR36540">
    <property type="entry name" value="PYRIMIDINE/PURINE NUCLEOSIDE PHOSPHORYLASE"/>
    <property type="match status" value="1"/>
</dbReference>
<dbReference type="InterPro" id="IPR011051">
    <property type="entry name" value="RmlC_Cupin_sf"/>
</dbReference>
<evidence type="ECO:0000256" key="1">
    <source>
        <dbReference type="ARBA" id="ARBA00022676"/>
    </source>
</evidence>
<evidence type="ECO:0000256" key="2">
    <source>
        <dbReference type="ARBA" id="ARBA00022679"/>
    </source>
</evidence>
<gene>
    <name evidence="3" type="ORF">H1S01_19255</name>
</gene>
<dbReference type="EMBL" id="JACVHF010000050">
    <property type="protein sequence ID" value="MBC9786586.1"/>
    <property type="molecule type" value="Genomic_DNA"/>
</dbReference>
<name>A0ABR7T7I1_HELCL</name>
<comment type="caution">
    <text evidence="3">The sequence shown here is derived from an EMBL/GenBank/DDBJ whole genome shotgun (WGS) entry which is preliminary data.</text>
</comment>
<protein>
    <submittedName>
        <fullName evidence="3">Pyrimidine/purine nucleoside phosphorylase</fullName>
    </submittedName>
</protein>
<dbReference type="SUPFAM" id="SSF51182">
    <property type="entry name" value="RmlC-like cupins"/>
    <property type="match status" value="1"/>
</dbReference>
<dbReference type="InterPro" id="IPR009664">
    <property type="entry name" value="Ppnp"/>
</dbReference>
<organism evidence="3 4">
    <name type="scientific">Heliobacterium chlorum</name>
    <dbReference type="NCBI Taxonomy" id="2698"/>
    <lineage>
        <taxon>Bacteria</taxon>
        <taxon>Bacillati</taxon>
        <taxon>Bacillota</taxon>
        <taxon>Clostridia</taxon>
        <taxon>Eubacteriales</taxon>
        <taxon>Heliobacteriaceae</taxon>
        <taxon>Heliobacterium</taxon>
    </lineage>
</organism>
<proteinExistence type="predicted"/>
<keyword evidence="2" id="KW-0808">Transferase</keyword>
<dbReference type="InterPro" id="IPR014710">
    <property type="entry name" value="RmlC-like_jellyroll"/>
</dbReference>
<keyword evidence="1" id="KW-0328">Glycosyltransferase</keyword>
<dbReference type="PANTHER" id="PTHR36540:SF1">
    <property type="entry name" value="PYRIMIDINE_PURINE NUCLEOSIDE PHOSPHORYLASE"/>
    <property type="match status" value="1"/>
</dbReference>
<evidence type="ECO:0000313" key="3">
    <source>
        <dbReference type="EMBL" id="MBC9786586.1"/>
    </source>
</evidence>
<accession>A0ABR7T7I1</accession>
<dbReference type="Gene3D" id="2.60.120.10">
    <property type="entry name" value="Jelly Rolls"/>
    <property type="match status" value="1"/>
</dbReference>
<dbReference type="Proteomes" id="UP000617402">
    <property type="component" value="Unassembled WGS sequence"/>
</dbReference>
<keyword evidence="4" id="KW-1185">Reference proteome</keyword>
<evidence type="ECO:0000313" key="4">
    <source>
        <dbReference type="Proteomes" id="UP000617402"/>
    </source>
</evidence>
<sequence>MKHNSYFDGKVQSLELHTENGVATVGVITPGQYTFGTSTQEKMVITAGSLRVKLPDQDWQTVMSGEFFVVDKNVSFVVEAEQDVAYLCYYF</sequence>
<dbReference type="Pfam" id="PF06865">
    <property type="entry name" value="Ppnp"/>
    <property type="match status" value="1"/>
</dbReference>